<dbReference type="HOGENOM" id="CLU_1919932_0_0_1"/>
<evidence type="ECO:0000313" key="1">
    <source>
        <dbReference type="EMBL" id="EFH62954.1"/>
    </source>
</evidence>
<reference evidence="2" key="1">
    <citation type="journal article" date="2011" name="Nat. Genet.">
        <title>The Arabidopsis lyrata genome sequence and the basis of rapid genome size change.</title>
        <authorList>
            <person name="Hu T.T."/>
            <person name="Pattyn P."/>
            <person name="Bakker E.G."/>
            <person name="Cao J."/>
            <person name="Cheng J.-F."/>
            <person name="Clark R.M."/>
            <person name="Fahlgren N."/>
            <person name="Fawcett J.A."/>
            <person name="Grimwood J."/>
            <person name="Gundlach H."/>
            <person name="Haberer G."/>
            <person name="Hollister J.D."/>
            <person name="Ossowski S."/>
            <person name="Ottilar R.P."/>
            <person name="Salamov A.A."/>
            <person name="Schneeberger K."/>
            <person name="Spannagl M."/>
            <person name="Wang X."/>
            <person name="Yang L."/>
            <person name="Nasrallah M.E."/>
            <person name="Bergelson J."/>
            <person name="Carrington J.C."/>
            <person name="Gaut B.S."/>
            <person name="Schmutz J."/>
            <person name="Mayer K.F.X."/>
            <person name="Van de Peer Y."/>
            <person name="Grigoriev I.V."/>
            <person name="Nordborg M."/>
            <person name="Weigel D."/>
            <person name="Guo Y.-L."/>
        </authorList>
    </citation>
    <scope>NUCLEOTIDE SEQUENCE [LARGE SCALE GENOMIC DNA]</scope>
    <source>
        <strain evidence="2">cv. MN47</strain>
    </source>
</reference>
<protein>
    <submittedName>
        <fullName evidence="1">Predicted protein</fullName>
    </submittedName>
</protein>
<evidence type="ECO:0000313" key="2">
    <source>
        <dbReference type="Proteomes" id="UP000008694"/>
    </source>
</evidence>
<dbReference type="EMBL" id="GL348714">
    <property type="protein sequence ID" value="EFH62954.1"/>
    <property type="molecule type" value="Genomic_DNA"/>
</dbReference>
<gene>
    <name evidence="1" type="ORF">ARALYDRAFT_675520</name>
</gene>
<dbReference type="Proteomes" id="UP000008694">
    <property type="component" value="Unassembled WGS sequence"/>
</dbReference>
<dbReference type="Gramene" id="Al_scaffold_0002_670">
    <property type="protein sequence ID" value="Al_scaffold_0002_670"/>
    <property type="gene ID" value="Al_scaffold_0002_670"/>
</dbReference>
<dbReference type="AlphaFoldDB" id="D7KY70"/>
<dbReference type="eggNOG" id="KOG1075">
    <property type="taxonomic scope" value="Eukaryota"/>
</dbReference>
<organism evidence="2">
    <name type="scientific">Arabidopsis lyrata subsp. lyrata</name>
    <name type="common">Lyre-leaved rock-cress</name>
    <dbReference type="NCBI Taxonomy" id="81972"/>
    <lineage>
        <taxon>Eukaryota</taxon>
        <taxon>Viridiplantae</taxon>
        <taxon>Streptophyta</taxon>
        <taxon>Embryophyta</taxon>
        <taxon>Tracheophyta</taxon>
        <taxon>Spermatophyta</taxon>
        <taxon>Magnoliopsida</taxon>
        <taxon>eudicotyledons</taxon>
        <taxon>Gunneridae</taxon>
        <taxon>Pentapetalae</taxon>
        <taxon>rosids</taxon>
        <taxon>malvids</taxon>
        <taxon>Brassicales</taxon>
        <taxon>Brassicaceae</taxon>
        <taxon>Camelineae</taxon>
        <taxon>Arabidopsis</taxon>
    </lineage>
</organism>
<keyword evidence="2" id="KW-1185">Reference proteome</keyword>
<sequence>MAEIEEGEIVVFKSEKLTQNVPETQVEESQTRAAMVNDDSQVKVANETVEQSVTLINETVRNQIVDEHWSVVSPGKGCRSGEKTLNPLTFGQVKILSSSRYSVLNVEEETVDNETGSDMIKETDITGTRCRG</sequence>
<proteinExistence type="predicted"/>
<name>D7KY70_ARALL</name>
<accession>D7KY70</accession>